<sequence>MKAHTAAGRRYTRRFMPTMAAYVVAILFATWAMKTWHPTGALLVALSVLPALPIIGVIAVIGLYLVEETDEYLRTRIVQAMLVGLGFMLAFTSAWGFMEEGGVLPHMPAYFAFILWCFGWGVAQCVQSFRDRRAA</sequence>
<name>A0ABY4TQL6_9SPHN</name>
<dbReference type="Proteomes" id="UP001055580">
    <property type="component" value="Chromosome"/>
</dbReference>
<dbReference type="EMBL" id="CP098401">
    <property type="protein sequence ID" value="URW74685.1"/>
    <property type="molecule type" value="Genomic_DNA"/>
</dbReference>
<proteinExistence type="predicted"/>
<keyword evidence="1" id="KW-0472">Membrane</keyword>
<evidence type="ECO:0000256" key="1">
    <source>
        <dbReference type="SAM" id="Phobius"/>
    </source>
</evidence>
<gene>
    <name evidence="2" type="ORF">M9980_08855</name>
</gene>
<keyword evidence="1" id="KW-0812">Transmembrane</keyword>
<reference evidence="2" key="1">
    <citation type="submission" date="2022-05" db="EMBL/GenBank/DDBJ databases">
        <title>Sphingomonas sp. strain RMG20 Genome sequencing and assembly.</title>
        <authorList>
            <person name="Kim I."/>
        </authorList>
    </citation>
    <scope>NUCLEOTIDE SEQUENCE</scope>
    <source>
        <strain evidence="2">RMG20</strain>
    </source>
</reference>
<keyword evidence="3" id="KW-1185">Reference proteome</keyword>
<evidence type="ECO:0000313" key="2">
    <source>
        <dbReference type="EMBL" id="URW74685.1"/>
    </source>
</evidence>
<accession>A0ABY4TQL6</accession>
<feature type="transmembrane region" description="Helical" evidence="1">
    <location>
        <begin position="39"/>
        <end position="65"/>
    </location>
</feature>
<evidence type="ECO:0000313" key="3">
    <source>
        <dbReference type="Proteomes" id="UP001055580"/>
    </source>
</evidence>
<organism evidence="2 3">
    <name type="scientific">Sphingomonas donggukensis</name>
    <dbReference type="NCBI Taxonomy" id="2949093"/>
    <lineage>
        <taxon>Bacteria</taxon>
        <taxon>Pseudomonadati</taxon>
        <taxon>Pseudomonadota</taxon>
        <taxon>Alphaproteobacteria</taxon>
        <taxon>Sphingomonadales</taxon>
        <taxon>Sphingomonadaceae</taxon>
        <taxon>Sphingomonas</taxon>
    </lineage>
</organism>
<feature type="transmembrane region" description="Helical" evidence="1">
    <location>
        <begin position="109"/>
        <end position="129"/>
    </location>
</feature>
<keyword evidence="1" id="KW-1133">Transmembrane helix</keyword>
<protein>
    <submittedName>
        <fullName evidence="2">Uncharacterized protein</fullName>
    </submittedName>
</protein>
<feature type="transmembrane region" description="Helical" evidence="1">
    <location>
        <begin position="15"/>
        <end position="33"/>
    </location>
</feature>
<dbReference type="RefSeq" id="WP_250749436.1">
    <property type="nucleotide sequence ID" value="NZ_CP098401.1"/>
</dbReference>
<feature type="transmembrane region" description="Helical" evidence="1">
    <location>
        <begin position="77"/>
        <end position="97"/>
    </location>
</feature>